<dbReference type="SUPFAM" id="SSF53474">
    <property type="entry name" value="alpha/beta-Hydrolases"/>
    <property type="match status" value="1"/>
</dbReference>
<protein>
    <recommendedName>
        <fullName evidence="1">AB hydrolase-1 domain-containing protein</fullName>
    </recommendedName>
</protein>
<dbReference type="PANTHER" id="PTHR45763:SF46">
    <property type="entry name" value="AB HYDROLASE-1 DOMAIN-CONTAINING PROTEIN"/>
    <property type="match status" value="1"/>
</dbReference>
<dbReference type="AlphaFoldDB" id="A0A0G4FQ92"/>
<sequence length="207" mass="22354">MLTAPSSSSWDEWRQRVGEYKDETFTTIDGQRVAFLECGDLSGWPVFFIHGWPASRLSSLSGAIAARSQGVRLIAPDRPGVGRSEFAPNRSIDDFPDLIGALARHLGVAEFAVLGISGGGPYVLSCLYHLPASPLRAATFVAGSLPASSIDRGTFRNLPFATRWQYWALKNLPWGVRVSFAVTNALMKAAASSPSTALRLFTSFFGA</sequence>
<dbReference type="Proteomes" id="UP000041254">
    <property type="component" value="Unassembled WGS sequence"/>
</dbReference>
<dbReference type="Pfam" id="PF00561">
    <property type="entry name" value="Abhydrolase_1"/>
    <property type="match status" value="1"/>
</dbReference>
<dbReference type="PhylomeDB" id="A0A0G4FQ92"/>
<dbReference type="OrthoDB" id="294702at2759"/>
<dbReference type="Gene3D" id="3.40.50.1820">
    <property type="entry name" value="alpha/beta hydrolase"/>
    <property type="match status" value="1"/>
</dbReference>
<name>A0A0G4FQ92_VITBC</name>
<dbReference type="InterPro" id="IPR029058">
    <property type="entry name" value="AB_hydrolase_fold"/>
</dbReference>
<evidence type="ECO:0000259" key="1">
    <source>
        <dbReference type="Pfam" id="PF00561"/>
    </source>
</evidence>
<dbReference type="VEuPathDB" id="CryptoDB:Vbra_9387"/>
<keyword evidence="3" id="KW-1185">Reference proteome</keyword>
<evidence type="ECO:0000313" key="3">
    <source>
        <dbReference type="Proteomes" id="UP000041254"/>
    </source>
</evidence>
<accession>A0A0G4FQ92</accession>
<reference evidence="2 3" key="1">
    <citation type="submission" date="2014-11" db="EMBL/GenBank/DDBJ databases">
        <authorList>
            <person name="Zhu J."/>
            <person name="Qi W."/>
            <person name="Song R."/>
        </authorList>
    </citation>
    <scope>NUCLEOTIDE SEQUENCE [LARGE SCALE GENOMIC DNA]</scope>
</reference>
<gene>
    <name evidence="2" type="ORF">Vbra_9387</name>
</gene>
<organism evidence="2 3">
    <name type="scientific">Vitrella brassicaformis (strain CCMP3155)</name>
    <dbReference type="NCBI Taxonomy" id="1169540"/>
    <lineage>
        <taxon>Eukaryota</taxon>
        <taxon>Sar</taxon>
        <taxon>Alveolata</taxon>
        <taxon>Colpodellida</taxon>
        <taxon>Vitrellaceae</taxon>
        <taxon>Vitrella</taxon>
    </lineage>
</organism>
<dbReference type="InParanoid" id="A0A0G4FQ92"/>
<evidence type="ECO:0000313" key="2">
    <source>
        <dbReference type="EMBL" id="CEM16005.1"/>
    </source>
</evidence>
<dbReference type="STRING" id="1169540.A0A0G4FQ92"/>
<dbReference type="EMBL" id="CDMY01000476">
    <property type="protein sequence ID" value="CEM16005.1"/>
    <property type="molecule type" value="Genomic_DNA"/>
</dbReference>
<feature type="domain" description="AB hydrolase-1" evidence="1">
    <location>
        <begin position="45"/>
        <end position="175"/>
    </location>
</feature>
<proteinExistence type="predicted"/>
<dbReference type="InterPro" id="IPR000073">
    <property type="entry name" value="AB_hydrolase_1"/>
</dbReference>
<dbReference type="PANTHER" id="PTHR45763">
    <property type="entry name" value="HYDROLASE, ALPHA/BETA FOLD FAMILY PROTEIN, EXPRESSED-RELATED"/>
    <property type="match status" value="1"/>
</dbReference>